<dbReference type="EMBL" id="AACPZY010000001">
    <property type="protein sequence ID" value="EAL6462143.1"/>
    <property type="molecule type" value="Genomic_DNA"/>
</dbReference>
<proteinExistence type="predicted"/>
<name>A0A5T1TVG7_CAMCO</name>
<protein>
    <recommendedName>
        <fullName evidence="1">MAE-28990/MAE-18760-like HEPN domain-containing protein</fullName>
    </recommendedName>
</protein>
<dbReference type="Pfam" id="PF18737">
    <property type="entry name" value="HEPN_MAE_28990"/>
    <property type="match status" value="1"/>
</dbReference>
<dbReference type="InterPro" id="IPR040788">
    <property type="entry name" value="HEPN_MAE_28990"/>
</dbReference>
<sequence>MESWTIYKEQKSFLKDLLRDMETMDKGNNNSFYNKYAQSMKSKFVIMLYTMLESVIMQSLQDIFDHIKQNKISFYDLHDNMKKIYFQAKIKNKERHFNAIVADNLIEVIEQLNNGVVEINLKKDFNSENPFNAGSLNYKNVKDNILAILMSSDSIDSNINKFNKYFKINIQEVIGVNTKDRNKLAHGEKSFQDFGSNITVDDLKKRYISIIIFLHKYLKNIEYYIINKGYKNA</sequence>
<comment type="caution">
    <text evidence="2">The sequence shown here is derived from an EMBL/GenBank/DDBJ whole genome shotgun (WGS) entry which is preliminary data.</text>
</comment>
<dbReference type="AlphaFoldDB" id="A0A5T1TVG7"/>
<feature type="domain" description="MAE-28990/MAE-18760-like HEPN" evidence="1">
    <location>
        <begin position="31"/>
        <end position="230"/>
    </location>
</feature>
<dbReference type="RefSeq" id="WP_032598636.1">
    <property type="nucleotide sequence ID" value="NZ_AP028371.1"/>
</dbReference>
<organism evidence="2">
    <name type="scientific">Campylobacter coli</name>
    <dbReference type="NCBI Taxonomy" id="195"/>
    <lineage>
        <taxon>Bacteria</taxon>
        <taxon>Pseudomonadati</taxon>
        <taxon>Campylobacterota</taxon>
        <taxon>Epsilonproteobacteria</taxon>
        <taxon>Campylobacterales</taxon>
        <taxon>Campylobacteraceae</taxon>
        <taxon>Campylobacter</taxon>
    </lineage>
</organism>
<evidence type="ECO:0000259" key="1">
    <source>
        <dbReference type="Pfam" id="PF18737"/>
    </source>
</evidence>
<reference evidence="2" key="1">
    <citation type="submission" date="2018-07" db="EMBL/GenBank/DDBJ databases">
        <authorList>
            <consortium name="NARMS: The National Antimicrobial Resistance Monitoring System"/>
        </authorList>
    </citation>
    <scope>NUCLEOTIDE SEQUENCE</scope>
    <source>
        <strain evidence="2">CVM N17C008</strain>
    </source>
</reference>
<gene>
    <name evidence="2" type="ORF">DST41_00390</name>
</gene>
<evidence type="ECO:0000313" key="2">
    <source>
        <dbReference type="EMBL" id="EAL6462143.1"/>
    </source>
</evidence>
<accession>A0A5T1TVG7</accession>